<keyword evidence="2" id="KW-1185">Reference proteome</keyword>
<proteinExistence type="predicted"/>
<organism evidence="1 2">
    <name type="scientific">Streptomyces spongiicola</name>
    <dbReference type="NCBI Taxonomy" id="1690221"/>
    <lineage>
        <taxon>Bacteria</taxon>
        <taxon>Bacillati</taxon>
        <taxon>Actinomycetota</taxon>
        <taxon>Actinomycetes</taxon>
        <taxon>Kitasatosporales</taxon>
        <taxon>Streptomycetaceae</taxon>
        <taxon>Streptomyces</taxon>
    </lineage>
</organism>
<dbReference type="Proteomes" id="UP000245051">
    <property type="component" value="Chromosome"/>
</dbReference>
<dbReference type="EMBL" id="CP029254">
    <property type="protein sequence ID" value="AWK09542.1"/>
    <property type="molecule type" value="Genomic_DNA"/>
</dbReference>
<evidence type="ECO:0000313" key="2">
    <source>
        <dbReference type="Proteomes" id="UP000245051"/>
    </source>
</evidence>
<reference evidence="1 2" key="1">
    <citation type="submission" date="2018-05" db="EMBL/GenBank/DDBJ databases">
        <title>Complete genome sequence of the Type Strain of Streptomyces spongiicola HNM0071, the producer of staurosporine.</title>
        <authorList>
            <person name="Zhou S."/>
            <person name="Huang X."/>
        </authorList>
    </citation>
    <scope>NUCLEOTIDE SEQUENCE [LARGE SCALE GENOMIC DNA]</scope>
    <source>
        <strain evidence="1 2">HNM0071</strain>
    </source>
</reference>
<sequence>MVRGEKYVNRRVSPKAVGRIGEADRCRPLGDDPSSDGGWLEEEILKVLMGADVEFGSENFGSTCVEEE</sequence>
<name>A0ABN5KGT3_9ACTN</name>
<gene>
    <name evidence="1" type="ORF">DDQ41_12135</name>
</gene>
<accession>A0ABN5KGT3</accession>
<evidence type="ECO:0000313" key="1">
    <source>
        <dbReference type="EMBL" id="AWK09542.1"/>
    </source>
</evidence>
<protein>
    <submittedName>
        <fullName evidence="1">Uncharacterized protein</fullName>
    </submittedName>
</protein>